<dbReference type="AlphaFoldDB" id="A0A5E7VSV7"/>
<reference evidence="3 4" key="1">
    <citation type="submission" date="2019-09" db="EMBL/GenBank/DDBJ databases">
        <authorList>
            <person name="Chandra G."/>
            <person name="Truman W A."/>
        </authorList>
    </citation>
    <scope>NUCLEOTIDE SEQUENCE [LARGE SCALE GENOMIC DNA]</scope>
    <source>
        <strain evidence="3">PS928</strain>
    </source>
</reference>
<dbReference type="InterPro" id="IPR011010">
    <property type="entry name" value="DNA_brk_join_enz"/>
</dbReference>
<evidence type="ECO:0000313" key="4">
    <source>
        <dbReference type="Proteomes" id="UP000381378"/>
    </source>
</evidence>
<dbReference type="GO" id="GO:0006310">
    <property type="term" value="P:DNA recombination"/>
    <property type="evidence" value="ECO:0007669"/>
    <property type="project" value="UniProtKB-KW"/>
</dbReference>
<dbReference type="InterPro" id="IPR002104">
    <property type="entry name" value="Integrase_catalytic"/>
</dbReference>
<evidence type="ECO:0000256" key="1">
    <source>
        <dbReference type="ARBA" id="ARBA00023172"/>
    </source>
</evidence>
<dbReference type="InterPro" id="IPR013762">
    <property type="entry name" value="Integrase-like_cat_sf"/>
</dbReference>
<organism evidence="3 4">
    <name type="scientific">Pseudomonas fluorescens</name>
    <dbReference type="NCBI Taxonomy" id="294"/>
    <lineage>
        <taxon>Bacteria</taxon>
        <taxon>Pseudomonadati</taxon>
        <taxon>Pseudomonadota</taxon>
        <taxon>Gammaproteobacteria</taxon>
        <taxon>Pseudomonadales</taxon>
        <taxon>Pseudomonadaceae</taxon>
        <taxon>Pseudomonas</taxon>
    </lineage>
</organism>
<accession>A0A5E7VSV7</accession>
<keyword evidence="1" id="KW-0233">DNA recombination</keyword>
<dbReference type="EMBL" id="CABVJF010000038">
    <property type="protein sequence ID" value="VVQ25959.1"/>
    <property type="molecule type" value="Genomic_DNA"/>
</dbReference>
<dbReference type="Gene3D" id="1.10.443.10">
    <property type="entry name" value="Intergrase catalytic core"/>
    <property type="match status" value="1"/>
</dbReference>
<dbReference type="GO" id="GO:0015074">
    <property type="term" value="P:DNA integration"/>
    <property type="evidence" value="ECO:0007669"/>
    <property type="project" value="InterPro"/>
</dbReference>
<protein>
    <recommendedName>
        <fullName evidence="2">Tyr recombinase domain-containing protein</fullName>
    </recommendedName>
</protein>
<sequence>MTLAPFFHRECDPVELDDAYHYVVFSCLQRKNQNLEALPQAAKQRFAVLYHQPLDESPIMETLERAHNLGAMSGVKLVAVHKDAAYIFLSQEVASSTFPAIELLWTKVREMDRNRRLVVDFGSETEIHSGRSDYAFWRIAKEVLDSEMLGIKQYQISALDFIDDDLMLDPFCDETEQTSADEQTPEFVQLLRERYSSAATSNESGRSPRCLTRENRYFSLSELESIGQAVADIGNLRDACFYALMLERLRVNEITEIQVSDVKTLHPRVTVNVRSHKTGTKSYHNVLSAYTGALIIRYIEENGLSGANFLFPSQMDARRPMSRINVSLLFLSWLSKSKIEKTGRSAGLIRQSISSQYPYGKYHNFQTHL</sequence>
<gene>
    <name evidence="3" type="ORF">PS928_06285</name>
</gene>
<evidence type="ECO:0000313" key="3">
    <source>
        <dbReference type="EMBL" id="VVQ25959.1"/>
    </source>
</evidence>
<dbReference type="Pfam" id="PF00589">
    <property type="entry name" value="Phage_integrase"/>
    <property type="match status" value="1"/>
</dbReference>
<name>A0A5E7VSV7_PSEFL</name>
<dbReference type="OrthoDB" id="7029818at2"/>
<evidence type="ECO:0000259" key="2">
    <source>
        <dbReference type="Pfam" id="PF00589"/>
    </source>
</evidence>
<feature type="domain" description="Tyr recombinase" evidence="2">
    <location>
        <begin position="221"/>
        <end position="344"/>
    </location>
</feature>
<dbReference type="SUPFAM" id="SSF56349">
    <property type="entry name" value="DNA breaking-rejoining enzymes"/>
    <property type="match status" value="1"/>
</dbReference>
<dbReference type="RefSeq" id="WP_150788159.1">
    <property type="nucleotide sequence ID" value="NZ_CABVJF010000038.1"/>
</dbReference>
<proteinExistence type="predicted"/>
<dbReference type="Proteomes" id="UP000381378">
    <property type="component" value="Unassembled WGS sequence"/>
</dbReference>
<dbReference type="GO" id="GO:0003677">
    <property type="term" value="F:DNA binding"/>
    <property type="evidence" value="ECO:0007669"/>
    <property type="project" value="InterPro"/>
</dbReference>